<dbReference type="GO" id="GO:0003677">
    <property type="term" value="F:DNA binding"/>
    <property type="evidence" value="ECO:0007669"/>
    <property type="project" value="UniProtKB-KW"/>
</dbReference>
<reference evidence="3 4" key="1">
    <citation type="submission" date="2016-11" db="EMBL/GenBank/DDBJ databases">
        <authorList>
            <person name="Jaros S."/>
            <person name="Januszkiewicz K."/>
            <person name="Wedrychowicz H."/>
        </authorList>
    </citation>
    <scope>NUCLEOTIDE SEQUENCE [LARGE SCALE GENOMIC DNA]</scope>
    <source>
        <strain evidence="3 4">DSM 13106</strain>
    </source>
</reference>
<evidence type="ECO:0000313" key="3">
    <source>
        <dbReference type="EMBL" id="SHI10808.1"/>
    </source>
</evidence>
<name>A0A1M5YG24_9FIRM</name>
<accession>A0A1M5YG24</accession>
<keyword evidence="4" id="KW-1185">Reference proteome</keyword>
<proteinExistence type="predicted"/>
<gene>
    <name evidence="3" type="ORF">SAMN02745180_02168</name>
</gene>
<dbReference type="InterPro" id="IPR011256">
    <property type="entry name" value="Reg_factor_effector_dom_sf"/>
</dbReference>
<dbReference type="PANTHER" id="PTHR30204:SF97">
    <property type="entry name" value="MERR FAMILY REGULATORY PROTEIN"/>
    <property type="match status" value="1"/>
</dbReference>
<keyword evidence="1" id="KW-0238">DNA-binding</keyword>
<feature type="domain" description="HTH merR-type" evidence="2">
    <location>
        <begin position="1"/>
        <end position="71"/>
    </location>
</feature>
<dbReference type="InterPro" id="IPR010499">
    <property type="entry name" value="AraC_E-bd"/>
</dbReference>
<dbReference type="Pfam" id="PF13411">
    <property type="entry name" value="MerR_1"/>
    <property type="match status" value="1"/>
</dbReference>
<dbReference type="AlphaFoldDB" id="A0A1M5YG24"/>
<dbReference type="InterPro" id="IPR000551">
    <property type="entry name" value="MerR-type_HTH_dom"/>
</dbReference>
<dbReference type="PANTHER" id="PTHR30204">
    <property type="entry name" value="REDOX-CYCLING DRUG-SENSING TRANSCRIPTIONAL ACTIVATOR SOXR"/>
    <property type="match status" value="1"/>
</dbReference>
<dbReference type="SMART" id="SM00422">
    <property type="entry name" value="HTH_MERR"/>
    <property type="match status" value="1"/>
</dbReference>
<dbReference type="InterPro" id="IPR009061">
    <property type="entry name" value="DNA-bd_dom_put_sf"/>
</dbReference>
<dbReference type="STRING" id="1123281.SAMN02745180_02168"/>
<dbReference type="InterPro" id="IPR029442">
    <property type="entry name" value="GyrI-like"/>
</dbReference>
<protein>
    <submittedName>
        <fullName evidence="3">Transcriptional regulator, MerR family</fullName>
    </submittedName>
</protein>
<organism evidence="3 4">
    <name type="scientific">Sporanaerobacter acetigenes DSM 13106</name>
    <dbReference type="NCBI Taxonomy" id="1123281"/>
    <lineage>
        <taxon>Bacteria</taxon>
        <taxon>Bacillati</taxon>
        <taxon>Bacillota</taxon>
        <taxon>Tissierellia</taxon>
        <taxon>Tissierellales</taxon>
        <taxon>Sporanaerobacteraceae</taxon>
        <taxon>Sporanaerobacter</taxon>
    </lineage>
</organism>
<evidence type="ECO:0000313" key="4">
    <source>
        <dbReference type="Proteomes" id="UP000184389"/>
    </source>
</evidence>
<dbReference type="Proteomes" id="UP000184389">
    <property type="component" value="Unassembled WGS sequence"/>
</dbReference>
<dbReference type="InterPro" id="IPR047057">
    <property type="entry name" value="MerR_fam"/>
</dbReference>
<evidence type="ECO:0000256" key="1">
    <source>
        <dbReference type="ARBA" id="ARBA00023125"/>
    </source>
</evidence>
<sequence>MLKIGDFSKLSRISIRMLRYFDEKSLLKPYEIDNLTGYRYYHESQLTTASTIVALQKMGFSIAVISEILNCESGPEKLEEFFTEQKNIINENYQNSLRQMQLLETSLSQIRKDEYKMKYSVILKELPKMKVASIRQIIPSYEDEAILWHQLMPVLTNKKVSYPNPCYSLAIFHDKEHKENNVDVEIQIAVDRDYSNEGDIIFKERPEVLVASVTFKGHYNQIHLVNKAAAHWVSNNNYIFDGPMFNIYHVSPATENNPDNWITECCFPVRER</sequence>
<dbReference type="PROSITE" id="PS50937">
    <property type="entry name" value="HTH_MERR_2"/>
    <property type="match status" value="1"/>
</dbReference>
<dbReference type="Gene3D" id="1.10.1660.10">
    <property type="match status" value="1"/>
</dbReference>
<evidence type="ECO:0000259" key="2">
    <source>
        <dbReference type="PROSITE" id="PS50937"/>
    </source>
</evidence>
<dbReference type="EMBL" id="FQXR01000011">
    <property type="protein sequence ID" value="SHI10808.1"/>
    <property type="molecule type" value="Genomic_DNA"/>
</dbReference>
<dbReference type="OrthoDB" id="9773308at2"/>
<dbReference type="SMART" id="SM00871">
    <property type="entry name" value="AraC_E_bind"/>
    <property type="match status" value="1"/>
</dbReference>
<dbReference type="SUPFAM" id="SSF46955">
    <property type="entry name" value="Putative DNA-binding domain"/>
    <property type="match status" value="1"/>
</dbReference>
<dbReference type="RefSeq" id="WP_072744812.1">
    <property type="nucleotide sequence ID" value="NZ_FQXR01000011.1"/>
</dbReference>
<dbReference type="Gene3D" id="3.20.80.10">
    <property type="entry name" value="Regulatory factor, effector binding domain"/>
    <property type="match status" value="1"/>
</dbReference>
<dbReference type="GO" id="GO:0003700">
    <property type="term" value="F:DNA-binding transcription factor activity"/>
    <property type="evidence" value="ECO:0007669"/>
    <property type="project" value="InterPro"/>
</dbReference>
<dbReference type="Pfam" id="PF06445">
    <property type="entry name" value="GyrI-like"/>
    <property type="match status" value="1"/>
</dbReference>
<dbReference type="CDD" id="cd01107">
    <property type="entry name" value="HTH_BmrR"/>
    <property type="match status" value="1"/>
</dbReference>
<dbReference type="SUPFAM" id="SSF55136">
    <property type="entry name" value="Probable bacterial effector-binding domain"/>
    <property type="match status" value="1"/>
</dbReference>